<dbReference type="InterPro" id="IPR037923">
    <property type="entry name" value="HTH-like"/>
</dbReference>
<dbReference type="SUPFAM" id="SSF51215">
    <property type="entry name" value="Regulatory protein AraC"/>
    <property type="match status" value="1"/>
</dbReference>
<reference evidence="6" key="1">
    <citation type="submission" date="2017-04" db="EMBL/GenBank/DDBJ databases">
        <title>Comparative genomics and description of representatives of a novel lineage of planctomycetes thriving in anoxic sediments.</title>
        <authorList>
            <person name="Spring S."/>
            <person name="Bunk B."/>
            <person name="Sproer C."/>
        </authorList>
    </citation>
    <scope>NUCLEOTIDE SEQUENCE [LARGE SCALE GENOMIC DNA]</scope>
    <source>
        <strain evidence="6">ST-PulAB-D4</strain>
    </source>
</reference>
<feature type="domain" description="HTH araC/xylS-type" evidence="4">
    <location>
        <begin position="188"/>
        <end position="292"/>
    </location>
</feature>
<evidence type="ECO:0000256" key="3">
    <source>
        <dbReference type="ARBA" id="ARBA00023163"/>
    </source>
</evidence>
<dbReference type="InterPro" id="IPR018062">
    <property type="entry name" value="HTH_AraC-typ_CS"/>
</dbReference>
<protein>
    <submittedName>
        <fullName evidence="5">Arabinose operon regulatory protein</fullName>
    </submittedName>
</protein>
<dbReference type="InterPro" id="IPR018060">
    <property type="entry name" value="HTH_AraC"/>
</dbReference>
<evidence type="ECO:0000256" key="1">
    <source>
        <dbReference type="ARBA" id="ARBA00023015"/>
    </source>
</evidence>
<organism evidence="5 6">
    <name type="scientific">Sedimentisphaera salicampi</name>
    <dbReference type="NCBI Taxonomy" id="1941349"/>
    <lineage>
        <taxon>Bacteria</taxon>
        <taxon>Pseudomonadati</taxon>
        <taxon>Planctomycetota</taxon>
        <taxon>Phycisphaerae</taxon>
        <taxon>Sedimentisphaerales</taxon>
        <taxon>Sedimentisphaeraceae</taxon>
        <taxon>Sedimentisphaera</taxon>
    </lineage>
</organism>
<evidence type="ECO:0000313" key="6">
    <source>
        <dbReference type="Proteomes" id="UP000193334"/>
    </source>
</evidence>
<dbReference type="PANTHER" id="PTHR43280:SF2">
    <property type="entry name" value="HTH-TYPE TRANSCRIPTIONAL REGULATOR EXSA"/>
    <property type="match status" value="1"/>
</dbReference>
<dbReference type="KEGG" id="pbp:STSP1_00530"/>
<dbReference type="InterPro" id="IPR003313">
    <property type="entry name" value="AraC-bd"/>
</dbReference>
<evidence type="ECO:0000313" key="5">
    <source>
        <dbReference type="EMBL" id="ARN56157.1"/>
    </source>
</evidence>
<dbReference type="PANTHER" id="PTHR43280">
    <property type="entry name" value="ARAC-FAMILY TRANSCRIPTIONAL REGULATOR"/>
    <property type="match status" value="1"/>
</dbReference>
<sequence>MAKNEQKEKLNEILRIGDQCQEKFLPISSSKLEFIKSHGICFAGTSILKGDYEIRRKTNNAHLIHYTLSGTGWLEINGKQRTLSPGDIWISPDGTQQHYGLKGPKWQVVWFDLKDQGPWAILKNIGTCVRKSVMGARFKQLLEMLIWEFQDNRLHSENVIQHGSELLLAYLEREFKVEYDSKNFDVVNKLHKLFYEKVKSRLRYSWTVDSLADESEMFISADYFSKLCLKHMSMSPMKIVTRLRMESARDLLHSTYYSINKISELVGYTNYFAFSTAFKKRYGLSPRAFRYKYSI</sequence>
<dbReference type="PRINTS" id="PR00032">
    <property type="entry name" value="HTHARAC"/>
</dbReference>
<keyword evidence="2" id="KW-0238">DNA-binding</keyword>
<dbReference type="RefSeq" id="WP_085754871.1">
    <property type="nucleotide sequence ID" value="NZ_CP021023.1"/>
</dbReference>
<evidence type="ECO:0000256" key="2">
    <source>
        <dbReference type="ARBA" id="ARBA00023125"/>
    </source>
</evidence>
<dbReference type="GO" id="GO:0043565">
    <property type="term" value="F:sequence-specific DNA binding"/>
    <property type="evidence" value="ECO:0007669"/>
    <property type="project" value="InterPro"/>
</dbReference>
<accession>A0A1W6LK54</accession>
<dbReference type="Pfam" id="PF12833">
    <property type="entry name" value="HTH_18"/>
    <property type="match status" value="1"/>
</dbReference>
<dbReference type="InterPro" id="IPR009057">
    <property type="entry name" value="Homeodomain-like_sf"/>
</dbReference>
<dbReference type="EMBL" id="CP021023">
    <property type="protein sequence ID" value="ARN56157.1"/>
    <property type="molecule type" value="Genomic_DNA"/>
</dbReference>
<dbReference type="Gene3D" id="1.10.10.60">
    <property type="entry name" value="Homeodomain-like"/>
    <property type="match status" value="2"/>
</dbReference>
<dbReference type="STRING" id="1941349.STSP1_00530"/>
<keyword evidence="3" id="KW-0804">Transcription</keyword>
<dbReference type="AlphaFoldDB" id="A0A1W6LK54"/>
<dbReference type="PROSITE" id="PS01124">
    <property type="entry name" value="HTH_ARAC_FAMILY_2"/>
    <property type="match status" value="1"/>
</dbReference>
<dbReference type="Gene3D" id="2.60.120.280">
    <property type="entry name" value="Regulatory protein AraC"/>
    <property type="match status" value="1"/>
</dbReference>
<evidence type="ECO:0000259" key="4">
    <source>
        <dbReference type="PROSITE" id="PS01124"/>
    </source>
</evidence>
<dbReference type="PROSITE" id="PS00041">
    <property type="entry name" value="HTH_ARAC_FAMILY_1"/>
    <property type="match status" value="1"/>
</dbReference>
<keyword evidence="6" id="KW-1185">Reference proteome</keyword>
<dbReference type="SUPFAM" id="SSF46689">
    <property type="entry name" value="Homeodomain-like"/>
    <property type="match status" value="1"/>
</dbReference>
<dbReference type="SMART" id="SM00342">
    <property type="entry name" value="HTH_ARAC"/>
    <property type="match status" value="1"/>
</dbReference>
<dbReference type="GO" id="GO:0003700">
    <property type="term" value="F:DNA-binding transcription factor activity"/>
    <property type="evidence" value="ECO:0007669"/>
    <property type="project" value="InterPro"/>
</dbReference>
<dbReference type="Proteomes" id="UP000193334">
    <property type="component" value="Chromosome"/>
</dbReference>
<name>A0A1W6LK54_9BACT</name>
<keyword evidence="1" id="KW-0805">Transcription regulation</keyword>
<gene>
    <name evidence="5" type="primary">araC_1</name>
    <name evidence="5" type="ORF">STSP1_00530</name>
</gene>
<dbReference type="Pfam" id="PF02311">
    <property type="entry name" value="AraC_binding"/>
    <property type="match status" value="1"/>
</dbReference>
<dbReference type="InterPro" id="IPR020449">
    <property type="entry name" value="Tscrpt_reg_AraC-type_HTH"/>
</dbReference>
<proteinExistence type="predicted"/>